<dbReference type="Proteomes" id="UP000436027">
    <property type="component" value="Unassembled WGS sequence"/>
</dbReference>
<organism evidence="1 2">
    <name type="scientific">Microbacterium maritypicum</name>
    <name type="common">Microbacterium liquefaciens</name>
    <dbReference type="NCBI Taxonomy" id="33918"/>
    <lineage>
        <taxon>Bacteria</taxon>
        <taxon>Bacillati</taxon>
        <taxon>Actinomycetota</taxon>
        <taxon>Actinomycetes</taxon>
        <taxon>Micrococcales</taxon>
        <taxon>Microbacteriaceae</taxon>
        <taxon>Microbacterium</taxon>
    </lineage>
</organism>
<dbReference type="RefSeq" id="WP_151487197.1">
    <property type="nucleotide sequence ID" value="NZ_BAAAIN010000001.1"/>
</dbReference>
<sequence length="107" mass="11229">MTTHPTPKSSDRAVENRRLGASVPEPYGLIPERSELVELALDAVDDPSVIFDVLDGLDVSQMRALVVRLTQVIGLVAIAPTGVDPVWFVARAQLATGTPVDPAGGAA</sequence>
<evidence type="ECO:0000313" key="2">
    <source>
        <dbReference type="Proteomes" id="UP000436027"/>
    </source>
</evidence>
<dbReference type="EMBL" id="WAAQ01000002">
    <property type="protein sequence ID" value="KAB1883962.1"/>
    <property type="molecule type" value="Genomic_DNA"/>
</dbReference>
<name>A0AAD3X416_MICMQ</name>
<dbReference type="AlphaFoldDB" id="A0AAD3X416"/>
<evidence type="ECO:0000313" key="1">
    <source>
        <dbReference type="EMBL" id="KAB1883962.1"/>
    </source>
</evidence>
<reference evidence="1 2" key="1">
    <citation type="submission" date="2019-09" db="EMBL/GenBank/DDBJ databases">
        <title>Whole genome sequencing of Microbacterium maritypicum.</title>
        <authorList>
            <person name="Lenchi N."/>
        </authorList>
    </citation>
    <scope>NUCLEOTIDE SEQUENCE [LARGE SCALE GENOMIC DNA]</scope>
    <source>
        <strain evidence="1 2">DSM 12512</strain>
    </source>
</reference>
<proteinExistence type="predicted"/>
<comment type="caution">
    <text evidence="1">The sequence shown here is derived from an EMBL/GenBank/DDBJ whole genome shotgun (WGS) entry which is preliminary data.</text>
</comment>
<accession>A0AAD3X416</accession>
<gene>
    <name evidence="1" type="ORF">F6W70_15430</name>
</gene>
<protein>
    <submittedName>
        <fullName evidence="1">Uncharacterized protein</fullName>
    </submittedName>
</protein>